<evidence type="ECO:0008006" key="4">
    <source>
        <dbReference type="Google" id="ProtNLM"/>
    </source>
</evidence>
<accession>A0A3D8SFE8</accession>
<feature type="signal peptide" evidence="1">
    <location>
        <begin position="1"/>
        <end position="18"/>
    </location>
</feature>
<dbReference type="STRING" id="1849047.A0A3D8SFE8"/>
<feature type="chain" id="PRO_5017773286" description="Secreted protein" evidence="1">
    <location>
        <begin position="19"/>
        <end position="204"/>
    </location>
</feature>
<keyword evidence="1" id="KW-0732">Signal</keyword>
<dbReference type="OrthoDB" id="4820608at2759"/>
<evidence type="ECO:0000256" key="1">
    <source>
        <dbReference type="SAM" id="SignalP"/>
    </source>
</evidence>
<reference evidence="2 3" key="1">
    <citation type="journal article" date="2018" name="IMA Fungus">
        <title>IMA Genome-F 9: Draft genome sequence of Annulohypoxylon stygium, Aspergillus mulundensis, Berkeleyomyces basicola (syn. Thielaviopsis basicola), Ceratocystis smalleyi, two Cercospora beticola strains, Coleophoma cylindrospora, Fusarium fracticaudum, Phialophora cf. hyalina, and Morchella septimelata.</title>
        <authorList>
            <person name="Wingfield B.D."/>
            <person name="Bills G.F."/>
            <person name="Dong Y."/>
            <person name="Huang W."/>
            <person name="Nel W.J."/>
            <person name="Swalarsk-Parry B.S."/>
            <person name="Vaghefi N."/>
            <person name="Wilken P.M."/>
            <person name="An Z."/>
            <person name="de Beer Z.W."/>
            <person name="De Vos L."/>
            <person name="Chen L."/>
            <person name="Duong T.A."/>
            <person name="Gao Y."/>
            <person name="Hammerbacher A."/>
            <person name="Kikkert J.R."/>
            <person name="Li Y."/>
            <person name="Li H."/>
            <person name="Li K."/>
            <person name="Li Q."/>
            <person name="Liu X."/>
            <person name="Ma X."/>
            <person name="Naidoo K."/>
            <person name="Pethybridge S.J."/>
            <person name="Sun J."/>
            <person name="Steenkamp E.T."/>
            <person name="van der Nest M.A."/>
            <person name="van Wyk S."/>
            <person name="Wingfield M.J."/>
            <person name="Xiong C."/>
            <person name="Yue Q."/>
            <person name="Zhang X."/>
        </authorList>
    </citation>
    <scope>NUCLEOTIDE SEQUENCE [LARGE SCALE GENOMIC DNA]</scope>
    <source>
        <strain evidence="2 3">BP6252</strain>
    </source>
</reference>
<organism evidence="2 3">
    <name type="scientific">Coleophoma cylindrospora</name>
    <dbReference type="NCBI Taxonomy" id="1849047"/>
    <lineage>
        <taxon>Eukaryota</taxon>
        <taxon>Fungi</taxon>
        <taxon>Dikarya</taxon>
        <taxon>Ascomycota</taxon>
        <taxon>Pezizomycotina</taxon>
        <taxon>Leotiomycetes</taxon>
        <taxon>Helotiales</taxon>
        <taxon>Dermateaceae</taxon>
        <taxon>Coleophoma</taxon>
    </lineage>
</organism>
<name>A0A3D8SFE8_9HELO</name>
<dbReference type="AlphaFoldDB" id="A0A3D8SFE8"/>
<evidence type="ECO:0000313" key="3">
    <source>
        <dbReference type="Proteomes" id="UP000256645"/>
    </source>
</evidence>
<comment type="caution">
    <text evidence="2">The sequence shown here is derived from an EMBL/GenBank/DDBJ whole genome shotgun (WGS) entry which is preliminary data.</text>
</comment>
<protein>
    <recommendedName>
        <fullName evidence="4">Secreted protein</fullName>
    </recommendedName>
</protein>
<proteinExistence type="predicted"/>
<sequence length="204" mass="21145">MKPSVLIPLSSLVFLVSSKPLANPAGTNARSCFPILATFEELSAVPALPELTNVGFYDYLNYQGFDVLQAGVNAVWPQSGVKVAANAITGSLLHGPPAFIAPSGSFSLASLYFGCVIDTVEAVVGFPESCTIAFEAFKQGKSTPLGTVTKQFNPTGLANNAMAVVEFPDSWTGLASVQISIVGAPSTTALAVLLIDNVAYVACP</sequence>
<dbReference type="Proteomes" id="UP000256645">
    <property type="component" value="Unassembled WGS sequence"/>
</dbReference>
<dbReference type="EMBL" id="PDLM01000002">
    <property type="protein sequence ID" value="RDW85013.1"/>
    <property type="molecule type" value="Genomic_DNA"/>
</dbReference>
<keyword evidence="3" id="KW-1185">Reference proteome</keyword>
<gene>
    <name evidence="2" type="ORF">BP6252_02603</name>
</gene>
<evidence type="ECO:0000313" key="2">
    <source>
        <dbReference type="EMBL" id="RDW85013.1"/>
    </source>
</evidence>